<dbReference type="EnsemblBacteria" id="ACB08095">
    <property type="protein sequence ID" value="ACB08095"/>
    <property type="gene ID" value="Kcr_1349"/>
</dbReference>
<dbReference type="STRING" id="374847.Kcr_1349"/>
<feature type="domain" description="Mut7-C RNAse" evidence="1">
    <location>
        <begin position="2"/>
        <end position="142"/>
    </location>
</feature>
<proteinExistence type="predicted"/>
<dbReference type="RefSeq" id="WP_012309992.1">
    <property type="nucleotide sequence ID" value="NC_010482.1"/>
</dbReference>
<dbReference type="Pfam" id="PF01927">
    <property type="entry name" value="Mut7-C"/>
    <property type="match status" value="1"/>
</dbReference>
<dbReference type="HOGENOM" id="CLU_112469_1_0_2"/>
<dbReference type="PANTHER" id="PTHR39081:SF1">
    <property type="entry name" value="MUT7-C RNASE DOMAIN-CONTAINING PROTEIN"/>
    <property type="match status" value="1"/>
</dbReference>
<keyword evidence="3" id="KW-1185">Reference proteome</keyword>
<gene>
    <name evidence="2" type="ordered locus">Kcr_1349</name>
</gene>
<evidence type="ECO:0000259" key="1">
    <source>
        <dbReference type="Pfam" id="PF01927"/>
    </source>
</evidence>
<organism evidence="2 3">
    <name type="scientific">Korarchaeum cryptofilum (strain OPF8)</name>
    <dbReference type="NCBI Taxonomy" id="374847"/>
    <lineage>
        <taxon>Archaea</taxon>
        <taxon>Thermoproteota</taxon>
        <taxon>Candidatus Korarchaeia</taxon>
        <taxon>Candidatus Korarchaeales</taxon>
        <taxon>Candidatus Korarchaeaceae</taxon>
        <taxon>Candidatus Korarchaeum</taxon>
    </lineage>
</organism>
<dbReference type="EMBL" id="CP000968">
    <property type="protein sequence ID" value="ACB08095.1"/>
    <property type="molecule type" value="Genomic_DNA"/>
</dbReference>
<accession>B1L6L6</accession>
<reference evidence="2 3" key="1">
    <citation type="journal article" date="2008" name="Proc. Natl. Acad. Sci. U.S.A.">
        <title>A korarchaeal genome reveals new insights into the evolution of the Archaea.</title>
        <authorList>
            <person name="Elkins J.G."/>
            <person name="Podar M."/>
            <person name="Graham D.E."/>
            <person name="Makarova K.S."/>
            <person name="Wolf Y."/>
            <person name="Randau L."/>
            <person name="Hedlund B.P."/>
            <person name="Brochier-Armanet C."/>
            <person name="Kunin V."/>
            <person name="Anderson I."/>
            <person name="Lapidus A."/>
            <person name="Goltsman E."/>
            <person name="Barry K."/>
            <person name="Koonin E.V."/>
            <person name="Hugenholtz P."/>
            <person name="Kyrpides N."/>
            <person name="Wanner G."/>
            <person name="Richardson P."/>
            <person name="Keller M."/>
            <person name="Stetter K.O."/>
        </authorList>
    </citation>
    <scope>NUCLEOTIDE SEQUENCE [LARGE SCALE GENOMIC DNA]</scope>
    <source>
        <strain evidence="3">OPF8</strain>
    </source>
</reference>
<evidence type="ECO:0000313" key="2">
    <source>
        <dbReference type="EMBL" id="ACB08095.1"/>
    </source>
</evidence>
<protein>
    <recommendedName>
        <fullName evidence="1">Mut7-C RNAse domain-containing protein</fullName>
    </recommendedName>
</protein>
<dbReference type="InParanoid" id="B1L6L6"/>
<dbReference type="InterPro" id="IPR002782">
    <property type="entry name" value="Mut7-C_RNAse_dom"/>
</dbReference>
<name>B1L6L6_KORCO</name>
<dbReference type="AlphaFoldDB" id="B1L6L6"/>
<dbReference type="PANTHER" id="PTHR39081">
    <property type="entry name" value="MUT7-C DOMAIN-CONTAINING PROTEIN"/>
    <property type="match status" value="1"/>
</dbReference>
<dbReference type="eggNOG" id="arCOG04290">
    <property type="taxonomic scope" value="Archaea"/>
</dbReference>
<dbReference type="GeneID" id="6094626"/>
<dbReference type="PhylomeDB" id="B1L6L6"/>
<dbReference type="Proteomes" id="UP000001686">
    <property type="component" value="Chromosome"/>
</dbReference>
<dbReference type="OrthoDB" id="1266at2157"/>
<evidence type="ECO:0000313" key="3">
    <source>
        <dbReference type="Proteomes" id="UP000001686"/>
    </source>
</evidence>
<sequence length="161" mass="18441">MEFIVDSMSGKIAKWLRILGHSVKYVSPKEDDSSVLKLAGGAVLITRDHELLERARKMNLEAHEVPQDLMAAMVSISNLGIRLRIDPRGTRCPFCDEPLSIVRNREIGIELPREVIRGHRRFLLCRKCGKVFWFGSHYWKMLGTLARVKEKREEMRIGGGL</sequence>
<dbReference type="KEGG" id="kcr:Kcr_1349"/>